<keyword evidence="8" id="KW-1185">Reference proteome</keyword>
<evidence type="ECO:0000313" key="7">
    <source>
        <dbReference type="EMBL" id="AZN30025.1"/>
    </source>
</evidence>
<dbReference type="PANTHER" id="PTHR43400">
    <property type="entry name" value="FUMARATE REDUCTASE"/>
    <property type="match status" value="1"/>
</dbReference>
<dbReference type="OrthoDB" id="140595at2"/>
<dbReference type="Proteomes" id="UP000270021">
    <property type="component" value="Chromosome"/>
</dbReference>
<evidence type="ECO:0000256" key="2">
    <source>
        <dbReference type="ARBA" id="ARBA00022630"/>
    </source>
</evidence>
<dbReference type="InterPro" id="IPR003953">
    <property type="entry name" value="FAD-dep_OxRdtase_2_FAD-bd"/>
</dbReference>
<keyword evidence="2" id="KW-0285">Flavoprotein</keyword>
<sequence length="416" mass="43470">MKTVVIGAGIAGLVTAIRLRDAGQDVTLVTKGIGGLQLGQGTVDVFGYSPDRVDNPIAEVEKVSSSDPAHPYAPIGADAVRAGVDYLASLLGGLLEGSVEKNYLLPTAVGALRPTSYIQPSMTNGVCEAGKKLLIAGPRQLKDFYPQLIAGNLARTDLPDGGRVEARPGSFSIPARGTEADSSALRYAQALDQPEYRRQFAAQIKPLVKEGETVGLPAMLGLNNHDAWRDLQDLIGAPIFEIPLPPPGIPGMRINQVLVDMAKEKRVKVILGSPVTAGTVENGRIVSVTAASAGHDMVIPADHVVLATGGFESGALELDSYGLMSETIFNLPLVGTDIPEPTHGDYWGDPQPMFRVGVKVDSDMRVLDASGDPVYANLHATGGILAGAIRWTEKNGEGIALGSAMAAADAILGGSK</sequence>
<evidence type="ECO:0000256" key="3">
    <source>
        <dbReference type="ARBA" id="ARBA00022643"/>
    </source>
</evidence>
<comment type="cofactor">
    <cofactor evidence="1">
        <name>FAD</name>
        <dbReference type="ChEBI" id="CHEBI:57692"/>
    </cofactor>
</comment>
<dbReference type="KEGG" id="fsl:EJO69_06665"/>
<dbReference type="PIRSF" id="PIRSF000141">
    <property type="entry name" value="Anaerobic_G3P_dh"/>
    <property type="match status" value="1"/>
</dbReference>
<dbReference type="PANTHER" id="PTHR43400:SF7">
    <property type="entry name" value="FAD-DEPENDENT OXIDOREDUCTASE 2 FAD BINDING DOMAIN-CONTAINING PROTEIN"/>
    <property type="match status" value="1"/>
</dbReference>
<feature type="domain" description="FAD-dependent oxidoreductase 2 FAD-binding" evidence="6">
    <location>
        <begin position="4"/>
        <end position="396"/>
    </location>
</feature>
<evidence type="ECO:0000259" key="6">
    <source>
        <dbReference type="Pfam" id="PF00890"/>
    </source>
</evidence>
<name>A0A3S8Z9H4_9ACTO</name>
<dbReference type="GO" id="GO:0004368">
    <property type="term" value="F:glycerol-3-phosphate dehydrogenase (quinone) activity"/>
    <property type="evidence" value="ECO:0007669"/>
    <property type="project" value="UniProtKB-EC"/>
</dbReference>
<dbReference type="GO" id="GO:0009331">
    <property type="term" value="C:glycerol-3-phosphate dehydrogenase (FAD) complex"/>
    <property type="evidence" value="ECO:0007669"/>
    <property type="project" value="InterPro"/>
</dbReference>
<evidence type="ECO:0000256" key="4">
    <source>
        <dbReference type="ARBA" id="ARBA00022827"/>
    </source>
</evidence>
<gene>
    <name evidence="7" type="primary">glpB</name>
    <name evidence="7" type="ORF">EJO69_06665</name>
</gene>
<dbReference type="NCBIfam" id="TIGR03378">
    <property type="entry name" value="glycerol3P_GlpB"/>
    <property type="match status" value="1"/>
</dbReference>
<keyword evidence="5 7" id="KW-0560">Oxidoreductase</keyword>
<dbReference type="NCBIfam" id="NF003724">
    <property type="entry name" value="PRK05329.2-3"/>
    <property type="match status" value="1"/>
</dbReference>
<dbReference type="EMBL" id="CP034438">
    <property type="protein sequence ID" value="AZN30025.1"/>
    <property type="molecule type" value="Genomic_DNA"/>
</dbReference>
<dbReference type="SUPFAM" id="SSF51905">
    <property type="entry name" value="FAD/NAD(P)-binding domain"/>
    <property type="match status" value="1"/>
</dbReference>
<dbReference type="AlphaFoldDB" id="A0A3S8Z9H4"/>
<dbReference type="InterPro" id="IPR050315">
    <property type="entry name" value="FAD-oxidoreductase_2"/>
</dbReference>
<keyword evidence="3" id="KW-0288">FMN</keyword>
<dbReference type="InterPro" id="IPR036188">
    <property type="entry name" value="FAD/NAD-bd_sf"/>
</dbReference>
<dbReference type="Gene3D" id="3.50.50.60">
    <property type="entry name" value="FAD/NAD(P)-binding domain"/>
    <property type="match status" value="2"/>
</dbReference>
<organism evidence="7 8">
    <name type="scientific">Flaviflexus salsibiostraticola</name>
    <dbReference type="NCBI Taxonomy" id="1282737"/>
    <lineage>
        <taxon>Bacteria</taxon>
        <taxon>Bacillati</taxon>
        <taxon>Actinomycetota</taxon>
        <taxon>Actinomycetes</taxon>
        <taxon>Actinomycetales</taxon>
        <taxon>Actinomycetaceae</taxon>
        <taxon>Flaviflexus</taxon>
    </lineage>
</organism>
<reference evidence="7 8" key="1">
    <citation type="submission" date="2018-12" db="EMBL/GenBank/DDBJ databases">
        <title>Complete genome sequence of Flaviflexus salsibiostraticola KCTC 33148.</title>
        <authorList>
            <person name="Bae J.-W."/>
        </authorList>
    </citation>
    <scope>NUCLEOTIDE SEQUENCE [LARGE SCALE GENOMIC DNA]</scope>
    <source>
        <strain evidence="7 8">KCTC 33148</strain>
    </source>
</reference>
<evidence type="ECO:0000256" key="5">
    <source>
        <dbReference type="ARBA" id="ARBA00023002"/>
    </source>
</evidence>
<dbReference type="RefSeq" id="WP_126040417.1">
    <property type="nucleotide sequence ID" value="NZ_CP034438.1"/>
</dbReference>
<protein>
    <submittedName>
        <fullName evidence="7">Glycerol-3-phosphate dehydrogenase subunit GlpB</fullName>
        <ecNumber evidence="7">1.1.5.3</ecNumber>
    </submittedName>
</protein>
<dbReference type="EC" id="1.1.5.3" evidence="7"/>
<keyword evidence="4" id="KW-0274">FAD</keyword>
<evidence type="ECO:0000313" key="8">
    <source>
        <dbReference type="Proteomes" id="UP000270021"/>
    </source>
</evidence>
<proteinExistence type="predicted"/>
<accession>A0A3S8Z9H4</accession>
<dbReference type="InterPro" id="IPR009158">
    <property type="entry name" value="G3P_DH_GlpB_su"/>
</dbReference>
<dbReference type="Pfam" id="PF00890">
    <property type="entry name" value="FAD_binding_2"/>
    <property type="match status" value="1"/>
</dbReference>
<evidence type="ECO:0000256" key="1">
    <source>
        <dbReference type="ARBA" id="ARBA00001974"/>
    </source>
</evidence>